<keyword evidence="3" id="KW-0210">Decarboxylase</keyword>
<comment type="similarity">
    <text evidence="2">Belongs to the Orn/Lys/Arg decarboxylase class-I family.</text>
</comment>
<dbReference type="Proteomes" id="UP000422764">
    <property type="component" value="Chromosome"/>
</dbReference>
<dbReference type="InterPro" id="IPR015424">
    <property type="entry name" value="PyrdxlP-dep_Trfase"/>
</dbReference>
<keyword evidence="8" id="KW-0808">Transferase</keyword>
<evidence type="ECO:0000259" key="6">
    <source>
        <dbReference type="Pfam" id="PF01276"/>
    </source>
</evidence>
<dbReference type="SUPFAM" id="SSF53383">
    <property type="entry name" value="PLP-dependent transferases"/>
    <property type="match status" value="1"/>
</dbReference>
<dbReference type="SUPFAM" id="SSF55904">
    <property type="entry name" value="Ornithine decarboxylase C-terminal domain"/>
    <property type="match status" value="1"/>
</dbReference>
<dbReference type="InterPro" id="IPR036633">
    <property type="entry name" value="Prn/Lys/Arg_de-COase_C_sf"/>
</dbReference>
<evidence type="ECO:0000256" key="2">
    <source>
        <dbReference type="ARBA" id="ARBA00010671"/>
    </source>
</evidence>
<keyword evidence="5" id="KW-0456">Lyase</keyword>
<dbReference type="PANTHER" id="PTHR43277">
    <property type="entry name" value="ARGININE DECARBOXYLASE"/>
    <property type="match status" value="1"/>
</dbReference>
<dbReference type="CDD" id="cd00615">
    <property type="entry name" value="Orn_deC_like"/>
    <property type="match status" value="1"/>
</dbReference>
<dbReference type="Pfam" id="PF01276">
    <property type="entry name" value="OKR_DC_1"/>
    <property type="match status" value="1"/>
</dbReference>
<evidence type="ECO:0000256" key="5">
    <source>
        <dbReference type="ARBA" id="ARBA00023239"/>
    </source>
</evidence>
<evidence type="ECO:0000313" key="8">
    <source>
        <dbReference type="EMBL" id="QGU93823.1"/>
    </source>
</evidence>
<name>A0A6I6EMZ0_9CLOT</name>
<evidence type="ECO:0000256" key="4">
    <source>
        <dbReference type="ARBA" id="ARBA00022898"/>
    </source>
</evidence>
<evidence type="ECO:0000256" key="1">
    <source>
        <dbReference type="ARBA" id="ARBA00001933"/>
    </source>
</evidence>
<dbReference type="InterPro" id="IPR052357">
    <property type="entry name" value="Orn_Lys_Arg_decarboxylase-I"/>
</dbReference>
<keyword evidence="8" id="KW-0032">Aminotransferase</keyword>
<dbReference type="AlphaFoldDB" id="A0A6I6EMZ0"/>
<sequence>MSKLPLVEGVLNYIQENNIRFAMPGHKGKIGFSTTAIGRELYKNFIDIDITEVEGVDNLHNAEGIIKEAEEYLAKLYGSEKAYFLVNGSTSGNLAMIFSTFNEGDKVIIERNCHKSIFNGVILRKLNPVYVKNKINFKYDAPLSIDEEHFLHVLEANKDAKGIIVTYPNYYGICPNLRFIIHEAKKRNMKVLVDSAHGAHFGISKELPESAVSLGADMVVMSSHKTLPSLTQTAYLHLANTVDIDRVRFYLNMFLSTSPSYMLMCSMDYGRFYLEEYGEEDYKKLINIANKYREKINRLKGIHVIGKEDFKYVGGAIDLSRYVINLEKRYNARKLLRYLRCNKIQAEMNDNQNVVLIFSPFNTEEEFERLYQVLKDCHMDNLKDEYYNISNYNIPESRLLPYEVIDKNKEYISLEDAKGEICAEAIVPYPPGIPIVTLGEVIGQEAITIIEYYLNSGVEVLGITNVDGKRKVRAVNS</sequence>
<dbReference type="GO" id="GO:0008483">
    <property type="term" value="F:transaminase activity"/>
    <property type="evidence" value="ECO:0007669"/>
    <property type="project" value="UniProtKB-KW"/>
</dbReference>
<evidence type="ECO:0000313" key="9">
    <source>
        <dbReference type="Proteomes" id="UP000422764"/>
    </source>
</evidence>
<dbReference type="Pfam" id="PF03711">
    <property type="entry name" value="OKR_DC_1_C"/>
    <property type="match status" value="1"/>
</dbReference>
<dbReference type="GO" id="GO:0016831">
    <property type="term" value="F:carboxy-lyase activity"/>
    <property type="evidence" value="ECO:0007669"/>
    <property type="project" value="UniProtKB-KW"/>
</dbReference>
<dbReference type="Gene3D" id="3.40.640.10">
    <property type="entry name" value="Type I PLP-dependent aspartate aminotransferase-like (Major domain)"/>
    <property type="match status" value="1"/>
</dbReference>
<accession>A0A6I6EMZ0</accession>
<dbReference type="InterPro" id="IPR015421">
    <property type="entry name" value="PyrdxlP-dep_Trfase_major"/>
</dbReference>
<proteinExistence type="inferred from homology"/>
<feature type="domain" description="Orn/Lys/Arg decarboxylase C-terminal" evidence="7">
    <location>
        <begin position="369"/>
        <end position="453"/>
    </location>
</feature>
<dbReference type="InterPro" id="IPR000310">
    <property type="entry name" value="Orn/Lys/Arg_deCO2ase_major_dom"/>
</dbReference>
<protein>
    <submittedName>
        <fullName evidence="8">Aminotransferase class V-fold PLP-dependent enzyme</fullName>
    </submittedName>
</protein>
<evidence type="ECO:0000256" key="3">
    <source>
        <dbReference type="ARBA" id="ARBA00022793"/>
    </source>
</evidence>
<dbReference type="PANTHER" id="PTHR43277:SF4">
    <property type="entry name" value="ARGININE DECARBOXYLASE"/>
    <property type="match status" value="1"/>
</dbReference>
<keyword evidence="9" id="KW-1185">Reference proteome</keyword>
<dbReference type="InterPro" id="IPR008286">
    <property type="entry name" value="Prn/Lys/Arg_de-COase_C"/>
</dbReference>
<comment type="cofactor">
    <cofactor evidence="1">
        <name>pyridoxal 5'-phosphate</name>
        <dbReference type="ChEBI" id="CHEBI:597326"/>
    </cofactor>
</comment>
<dbReference type="Gene3D" id="3.90.100.10">
    <property type="entry name" value="Orn/Lys/Arg decarboxylase, C-terminal domain"/>
    <property type="match status" value="1"/>
</dbReference>
<gene>
    <name evidence="8" type="ORF">GOM49_00625</name>
</gene>
<keyword evidence="4" id="KW-0663">Pyridoxal phosphate</keyword>
<organism evidence="8 9">
    <name type="scientific">Clostridium bovifaecis</name>
    <dbReference type="NCBI Taxonomy" id="2184719"/>
    <lineage>
        <taxon>Bacteria</taxon>
        <taxon>Bacillati</taxon>
        <taxon>Bacillota</taxon>
        <taxon>Clostridia</taxon>
        <taxon>Eubacteriales</taxon>
        <taxon>Clostridiaceae</taxon>
        <taxon>Clostridium</taxon>
    </lineage>
</organism>
<dbReference type="EMBL" id="CP046522">
    <property type="protein sequence ID" value="QGU93823.1"/>
    <property type="molecule type" value="Genomic_DNA"/>
</dbReference>
<reference evidence="8 9" key="1">
    <citation type="submission" date="2019-12" db="EMBL/GenBank/DDBJ databases">
        <title>Genome sequenceing of Clostridium bovifaecis.</title>
        <authorList>
            <person name="Yao Y."/>
        </authorList>
    </citation>
    <scope>NUCLEOTIDE SEQUENCE [LARGE SCALE GENOMIC DNA]</scope>
    <source>
        <strain evidence="8 9">BXX</strain>
    </source>
</reference>
<feature type="domain" description="Orn/Lys/Arg decarboxylases family 1 pyridoxal-P attachment site" evidence="6">
    <location>
        <begin position="5"/>
        <end position="305"/>
    </location>
</feature>
<evidence type="ECO:0000259" key="7">
    <source>
        <dbReference type="Pfam" id="PF03711"/>
    </source>
</evidence>